<keyword evidence="8 11" id="KW-0067">ATP-binding</keyword>
<evidence type="ECO:0000256" key="4">
    <source>
        <dbReference type="ARBA" id="ARBA00022679"/>
    </source>
</evidence>
<dbReference type="InterPro" id="IPR027417">
    <property type="entry name" value="P-loop_NTPase"/>
</dbReference>
<dbReference type="GO" id="GO:0006235">
    <property type="term" value="P:dTTP biosynthetic process"/>
    <property type="evidence" value="ECO:0007669"/>
    <property type="project" value="UniProtKB-UniRule"/>
</dbReference>
<evidence type="ECO:0000313" key="14">
    <source>
        <dbReference type="Proteomes" id="UP000051451"/>
    </source>
</evidence>
<comment type="function">
    <text evidence="10 11">Phosphorylation of dTMP to form dTDP in both de novo and salvage pathways of dTTP synthesis.</text>
</comment>
<feature type="binding site" evidence="11">
    <location>
        <begin position="10"/>
        <end position="17"/>
    </location>
    <ligand>
        <name>ATP</name>
        <dbReference type="ChEBI" id="CHEBI:30616"/>
    </ligand>
</feature>
<evidence type="ECO:0000256" key="7">
    <source>
        <dbReference type="ARBA" id="ARBA00022777"/>
    </source>
</evidence>
<evidence type="ECO:0000259" key="12">
    <source>
        <dbReference type="Pfam" id="PF02223"/>
    </source>
</evidence>
<proteinExistence type="inferred from homology"/>
<comment type="similarity">
    <text evidence="1 11">Belongs to the thymidylate kinase family.</text>
</comment>
<comment type="caution">
    <text evidence="13">The sequence shown here is derived from an EMBL/GenBank/DDBJ whole genome shotgun (WGS) entry which is preliminary data.</text>
</comment>
<evidence type="ECO:0000256" key="10">
    <source>
        <dbReference type="ARBA" id="ARBA00057735"/>
    </source>
</evidence>
<dbReference type="OrthoDB" id="9774907at2"/>
<dbReference type="CDD" id="cd01672">
    <property type="entry name" value="TMPK"/>
    <property type="match status" value="1"/>
</dbReference>
<dbReference type="FunFam" id="3.40.50.300:FF:000225">
    <property type="entry name" value="Thymidylate kinase"/>
    <property type="match status" value="1"/>
</dbReference>
<evidence type="ECO:0000256" key="11">
    <source>
        <dbReference type="HAMAP-Rule" id="MF_00165"/>
    </source>
</evidence>
<keyword evidence="7 11" id="KW-0418">Kinase</keyword>
<dbReference type="GeneID" id="98318779"/>
<keyword evidence="6 11" id="KW-0547">Nucleotide-binding</keyword>
<evidence type="ECO:0000256" key="6">
    <source>
        <dbReference type="ARBA" id="ARBA00022741"/>
    </source>
</evidence>
<dbReference type="InterPro" id="IPR018094">
    <property type="entry name" value="Thymidylate_kinase"/>
</dbReference>
<dbReference type="GO" id="GO:0004798">
    <property type="term" value="F:dTMP kinase activity"/>
    <property type="evidence" value="ECO:0007669"/>
    <property type="project" value="UniProtKB-UniRule"/>
</dbReference>
<evidence type="ECO:0000313" key="13">
    <source>
        <dbReference type="EMBL" id="KRM06597.1"/>
    </source>
</evidence>
<dbReference type="Pfam" id="PF02223">
    <property type="entry name" value="Thymidylate_kin"/>
    <property type="match status" value="1"/>
</dbReference>
<sequence length="214" mass="24153">MKGKFVTFEGLDGSGKTSVLNRLENYLQQKTSANYLLTREPGGNQIAEQIRRLLLGAGSLKMDARTEALLYAAARRQHLVETVLPALTVGKFVLCDRYVDSSIAYQGAGRQLGETEIARLNEFATDGLQPDLTVYFDVPPTVGLKRINLHRSNQINRLDQESKDFYQRVRKSYLRLATDFPKRFVTIDATAELTEVSRQTLELLQSRLPLLFKA</sequence>
<dbReference type="HAMAP" id="MF_00165">
    <property type="entry name" value="Thymidylate_kinase"/>
    <property type="match status" value="1"/>
</dbReference>
<dbReference type="PANTHER" id="PTHR10344:SF4">
    <property type="entry name" value="UMP-CMP KINASE 2, MITOCHONDRIAL"/>
    <property type="match status" value="1"/>
</dbReference>
<organism evidence="13 14">
    <name type="scientific">Liquorilactobacillus ghanensis DSM 18630</name>
    <dbReference type="NCBI Taxonomy" id="1423750"/>
    <lineage>
        <taxon>Bacteria</taxon>
        <taxon>Bacillati</taxon>
        <taxon>Bacillota</taxon>
        <taxon>Bacilli</taxon>
        <taxon>Lactobacillales</taxon>
        <taxon>Lactobacillaceae</taxon>
        <taxon>Liquorilactobacillus</taxon>
    </lineage>
</organism>
<name>A0A0R1VMM3_9LACO</name>
<comment type="catalytic activity">
    <reaction evidence="9 11">
        <text>dTMP + ATP = dTDP + ADP</text>
        <dbReference type="Rhea" id="RHEA:13517"/>
        <dbReference type="ChEBI" id="CHEBI:30616"/>
        <dbReference type="ChEBI" id="CHEBI:58369"/>
        <dbReference type="ChEBI" id="CHEBI:63528"/>
        <dbReference type="ChEBI" id="CHEBI:456216"/>
        <dbReference type="EC" id="2.7.4.9"/>
    </reaction>
</comment>
<dbReference type="PROSITE" id="PS01331">
    <property type="entry name" value="THYMIDYLATE_KINASE"/>
    <property type="match status" value="1"/>
</dbReference>
<keyword evidence="14" id="KW-1185">Reference proteome</keyword>
<dbReference type="InterPro" id="IPR018095">
    <property type="entry name" value="Thymidylate_kin_CS"/>
</dbReference>
<evidence type="ECO:0000256" key="3">
    <source>
        <dbReference type="ARBA" id="ARBA00017144"/>
    </source>
</evidence>
<dbReference type="GO" id="GO:0005524">
    <property type="term" value="F:ATP binding"/>
    <property type="evidence" value="ECO:0007669"/>
    <property type="project" value="UniProtKB-UniRule"/>
</dbReference>
<evidence type="ECO:0000256" key="1">
    <source>
        <dbReference type="ARBA" id="ARBA00009776"/>
    </source>
</evidence>
<evidence type="ECO:0000256" key="5">
    <source>
        <dbReference type="ARBA" id="ARBA00022727"/>
    </source>
</evidence>
<dbReference type="AlphaFoldDB" id="A0A0R1VMM3"/>
<dbReference type="RefSeq" id="WP_057871502.1">
    <property type="nucleotide sequence ID" value="NZ_AZGB01000015.1"/>
</dbReference>
<dbReference type="PATRIC" id="fig|1423750.3.peg.771"/>
<dbReference type="InterPro" id="IPR039430">
    <property type="entry name" value="Thymidylate_kin-like_dom"/>
</dbReference>
<keyword evidence="4 11" id="KW-0808">Transferase</keyword>
<dbReference type="GO" id="GO:0005829">
    <property type="term" value="C:cytosol"/>
    <property type="evidence" value="ECO:0007669"/>
    <property type="project" value="TreeGrafter"/>
</dbReference>
<reference evidence="13 14" key="1">
    <citation type="journal article" date="2015" name="Genome Announc.">
        <title>Expanding the biotechnology potential of lactobacilli through comparative genomics of 213 strains and associated genera.</title>
        <authorList>
            <person name="Sun Z."/>
            <person name="Harris H.M."/>
            <person name="McCann A."/>
            <person name="Guo C."/>
            <person name="Argimon S."/>
            <person name="Zhang W."/>
            <person name="Yang X."/>
            <person name="Jeffery I.B."/>
            <person name="Cooney J.C."/>
            <person name="Kagawa T.F."/>
            <person name="Liu W."/>
            <person name="Song Y."/>
            <person name="Salvetti E."/>
            <person name="Wrobel A."/>
            <person name="Rasinkangas P."/>
            <person name="Parkhill J."/>
            <person name="Rea M.C."/>
            <person name="O'Sullivan O."/>
            <person name="Ritari J."/>
            <person name="Douillard F.P."/>
            <person name="Paul Ross R."/>
            <person name="Yang R."/>
            <person name="Briner A.E."/>
            <person name="Felis G.E."/>
            <person name="de Vos W.M."/>
            <person name="Barrangou R."/>
            <person name="Klaenhammer T.R."/>
            <person name="Caufield P.W."/>
            <person name="Cui Y."/>
            <person name="Zhang H."/>
            <person name="O'Toole P.W."/>
        </authorList>
    </citation>
    <scope>NUCLEOTIDE SEQUENCE [LARGE SCALE GENOMIC DNA]</scope>
    <source>
        <strain evidence="13 14">DSM 18630</strain>
    </source>
</reference>
<evidence type="ECO:0000256" key="8">
    <source>
        <dbReference type="ARBA" id="ARBA00022840"/>
    </source>
</evidence>
<dbReference type="Proteomes" id="UP000051451">
    <property type="component" value="Unassembled WGS sequence"/>
</dbReference>
<dbReference type="PANTHER" id="PTHR10344">
    <property type="entry name" value="THYMIDYLATE KINASE"/>
    <property type="match status" value="1"/>
</dbReference>
<keyword evidence="5 11" id="KW-0545">Nucleotide biosynthesis</keyword>
<accession>A0A0R1VMM3</accession>
<evidence type="ECO:0000256" key="2">
    <source>
        <dbReference type="ARBA" id="ARBA00012980"/>
    </source>
</evidence>
<dbReference type="Gene3D" id="3.40.50.300">
    <property type="entry name" value="P-loop containing nucleotide triphosphate hydrolases"/>
    <property type="match status" value="1"/>
</dbReference>
<dbReference type="EMBL" id="AZGB01000015">
    <property type="protein sequence ID" value="KRM06597.1"/>
    <property type="molecule type" value="Genomic_DNA"/>
</dbReference>
<dbReference type="GO" id="GO:0006233">
    <property type="term" value="P:dTDP biosynthetic process"/>
    <property type="evidence" value="ECO:0007669"/>
    <property type="project" value="InterPro"/>
</dbReference>
<protein>
    <recommendedName>
        <fullName evidence="3 11">Thymidylate kinase</fullName>
        <ecNumber evidence="2 11">2.7.4.9</ecNumber>
    </recommendedName>
    <alternativeName>
        <fullName evidence="11">dTMP kinase</fullName>
    </alternativeName>
</protein>
<dbReference type="SUPFAM" id="SSF52540">
    <property type="entry name" value="P-loop containing nucleoside triphosphate hydrolases"/>
    <property type="match status" value="1"/>
</dbReference>
<gene>
    <name evidence="11" type="primary">tmk</name>
    <name evidence="13" type="ORF">FC89_GL000750</name>
</gene>
<feature type="domain" description="Thymidylate kinase-like" evidence="12">
    <location>
        <begin position="8"/>
        <end position="198"/>
    </location>
</feature>
<dbReference type="STRING" id="1423750.FC89_GL000750"/>
<dbReference type="EC" id="2.7.4.9" evidence="2 11"/>
<dbReference type="GO" id="GO:0006227">
    <property type="term" value="P:dUDP biosynthetic process"/>
    <property type="evidence" value="ECO:0007669"/>
    <property type="project" value="TreeGrafter"/>
</dbReference>
<dbReference type="NCBIfam" id="TIGR00041">
    <property type="entry name" value="DTMP_kinase"/>
    <property type="match status" value="1"/>
</dbReference>
<evidence type="ECO:0000256" key="9">
    <source>
        <dbReference type="ARBA" id="ARBA00048743"/>
    </source>
</evidence>